<dbReference type="PANTHER" id="PTHR43649">
    <property type="entry name" value="ARABINOSE-BINDING PROTEIN-RELATED"/>
    <property type="match status" value="1"/>
</dbReference>
<evidence type="ECO:0000313" key="2">
    <source>
        <dbReference type="Proteomes" id="UP000261257"/>
    </source>
</evidence>
<gene>
    <name evidence="1" type="ORF">DXC39_24780</name>
</gene>
<dbReference type="Pfam" id="PF13416">
    <property type="entry name" value="SBP_bac_8"/>
    <property type="match status" value="1"/>
</dbReference>
<dbReference type="Proteomes" id="UP000261257">
    <property type="component" value="Unassembled WGS sequence"/>
</dbReference>
<accession>A0A3E4TZH4</accession>
<dbReference type="AlphaFoldDB" id="A0A3E4TZH4"/>
<dbReference type="SUPFAM" id="SSF53850">
    <property type="entry name" value="Periplasmic binding protein-like II"/>
    <property type="match status" value="1"/>
</dbReference>
<dbReference type="InterPro" id="IPR050490">
    <property type="entry name" value="Bact_solute-bd_prot1"/>
</dbReference>
<sequence length="443" mass="49121">MCLSDKTKTNKEVQTMKKRVLSILLCASMTAGSLAGCAGKTNEIGETTGKEEHVTEASTAKGETSGAQITLFCDDAATQENFQDYVDAAERSTGLKIEVLAMPTNTDDRTAKVMTILSSGDDTVDILSVDQEMILSLSGTNYLEPLNDVLTPEIKAVYPESFIEMSDGKGVPMFMEIFCFWLNSKYVKEAGMESVKTSEEFTKFLKAVSKDGVYGYGGGWEQTYVWNDIGEFVNLFGGDMYDWSNENTQAAVKFMKEMVDQGYTPLSQLADQYTELNQRIMDGSSASMLNYSSFMPTYDAAGRYGEDDIYIAPMLNLGQEKTYANGWQYVLNAASPNKEAAKVFLSWAASLEGQEAYGRTFSRLPARTDVVDDPDFTVPGMEQLKSYLKTTTLVPRPLPVNSMEYINDVGALFQKYVSDELSFDDYIAGMQKCIKTYFPDKAK</sequence>
<name>A0A3E4TZH4_9FIRM</name>
<dbReference type="Gene3D" id="3.40.190.10">
    <property type="entry name" value="Periplasmic binding protein-like II"/>
    <property type="match status" value="1"/>
</dbReference>
<dbReference type="EMBL" id="QSSQ01000035">
    <property type="protein sequence ID" value="RGL97860.1"/>
    <property type="molecule type" value="Genomic_DNA"/>
</dbReference>
<proteinExistence type="predicted"/>
<dbReference type="InterPro" id="IPR006059">
    <property type="entry name" value="SBP"/>
</dbReference>
<evidence type="ECO:0000313" key="1">
    <source>
        <dbReference type="EMBL" id="RGL97860.1"/>
    </source>
</evidence>
<organism evidence="1 2">
    <name type="scientific">Hungatella hathewayi</name>
    <dbReference type="NCBI Taxonomy" id="154046"/>
    <lineage>
        <taxon>Bacteria</taxon>
        <taxon>Bacillati</taxon>
        <taxon>Bacillota</taxon>
        <taxon>Clostridia</taxon>
        <taxon>Lachnospirales</taxon>
        <taxon>Lachnospiraceae</taxon>
        <taxon>Hungatella</taxon>
    </lineage>
</organism>
<protein>
    <submittedName>
        <fullName evidence="1">Extracellular solute-binding protein</fullName>
    </submittedName>
</protein>
<reference evidence="1 2" key="1">
    <citation type="submission" date="2018-08" db="EMBL/GenBank/DDBJ databases">
        <title>A genome reference for cultivated species of the human gut microbiota.</title>
        <authorList>
            <person name="Zou Y."/>
            <person name="Xue W."/>
            <person name="Luo G."/>
        </authorList>
    </citation>
    <scope>NUCLEOTIDE SEQUENCE [LARGE SCALE GENOMIC DNA]</scope>
    <source>
        <strain evidence="1 2">TF05-11AC</strain>
    </source>
</reference>
<dbReference type="PANTHER" id="PTHR43649:SF12">
    <property type="entry name" value="DIACETYLCHITOBIOSE BINDING PROTEIN DASA"/>
    <property type="match status" value="1"/>
</dbReference>
<comment type="caution">
    <text evidence="1">The sequence shown here is derived from an EMBL/GenBank/DDBJ whole genome shotgun (WGS) entry which is preliminary data.</text>
</comment>